<gene>
    <name evidence="2" type="ORF">AVEN_171222_1</name>
</gene>
<evidence type="ECO:0000256" key="1">
    <source>
        <dbReference type="SAM" id="MobiDB-lite"/>
    </source>
</evidence>
<comment type="caution">
    <text evidence="2">The sequence shown here is derived from an EMBL/GenBank/DDBJ whole genome shotgun (WGS) entry which is preliminary data.</text>
</comment>
<keyword evidence="3" id="KW-1185">Reference proteome</keyword>
<dbReference type="Proteomes" id="UP000499080">
    <property type="component" value="Unassembled WGS sequence"/>
</dbReference>
<name>A0A4Y1ZNZ5_ARAVE</name>
<feature type="compositionally biased region" description="Basic and acidic residues" evidence="1">
    <location>
        <begin position="25"/>
        <end position="38"/>
    </location>
</feature>
<evidence type="ECO:0000313" key="2">
    <source>
        <dbReference type="EMBL" id="GBL59905.1"/>
    </source>
</evidence>
<sequence length="122" mass="14011">MPLNVDLTIGTHPISSYSTALPKNDIPRQKKNDSKQREWVQRCGTLSREQNMWESEDSEQKLTVFLAPSNRSTWSLWSTTQTNDIICAHVIRHGSVNTRLPLSDRKVEVFLTIIFMGIHAIF</sequence>
<reference evidence="2 3" key="1">
    <citation type="journal article" date="2019" name="Sci. Rep.">
        <title>Orb-weaving spider Araneus ventricosus genome elucidates the spidroin gene catalogue.</title>
        <authorList>
            <person name="Kono N."/>
            <person name="Nakamura H."/>
            <person name="Ohtoshi R."/>
            <person name="Moran D.A.P."/>
            <person name="Shinohara A."/>
            <person name="Yoshida Y."/>
            <person name="Fujiwara M."/>
            <person name="Mori M."/>
            <person name="Tomita M."/>
            <person name="Arakawa K."/>
        </authorList>
    </citation>
    <scope>NUCLEOTIDE SEQUENCE [LARGE SCALE GENOMIC DNA]</scope>
</reference>
<protein>
    <submittedName>
        <fullName evidence="2">Uncharacterized protein</fullName>
    </submittedName>
</protein>
<accession>A0A4Y1ZNZ5</accession>
<proteinExistence type="predicted"/>
<organism evidence="2 3">
    <name type="scientific">Araneus ventricosus</name>
    <name type="common">Orbweaver spider</name>
    <name type="synonym">Epeira ventricosa</name>
    <dbReference type="NCBI Taxonomy" id="182803"/>
    <lineage>
        <taxon>Eukaryota</taxon>
        <taxon>Metazoa</taxon>
        <taxon>Ecdysozoa</taxon>
        <taxon>Arthropoda</taxon>
        <taxon>Chelicerata</taxon>
        <taxon>Arachnida</taxon>
        <taxon>Araneae</taxon>
        <taxon>Araneomorphae</taxon>
        <taxon>Entelegynae</taxon>
        <taxon>Araneoidea</taxon>
        <taxon>Araneidae</taxon>
        <taxon>Araneus</taxon>
    </lineage>
</organism>
<dbReference type="AlphaFoldDB" id="A0A4Y1ZNZ5"/>
<dbReference type="EMBL" id="BGPR01076201">
    <property type="protein sequence ID" value="GBL59905.1"/>
    <property type="molecule type" value="Genomic_DNA"/>
</dbReference>
<evidence type="ECO:0000313" key="3">
    <source>
        <dbReference type="Proteomes" id="UP000499080"/>
    </source>
</evidence>
<feature type="region of interest" description="Disordered" evidence="1">
    <location>
        <begin position="18"/>
        <end position="38"/>
    </location>
</feature>